<keyword evidence="4 6" id="KW-0460">Magnesium</keyword>
<dbReference type="PANTHER" id="PTHR47320">
    <property type="entry name" value="BIFUNCTIONAL URIDYLYLTRANSFERASE/URIDYLYL-REMOVING ENZYME"/>
    <property type="match status" value="1"/>
</dbReference>
<evidence type="ECO:0000256" key="3">
    <source>
        <dbReference type="ARBA" id="ARBA00022801"/>
    </source>
</evidence>
<evidence type="ECO:0000256" key="6">
    <source>
        <dbReference type="HAMAP-Rule" id="MF_00277"/>
    </source>
</evidence>
<feature type="domain" description="ACT" evidence="7">
    <location>
        <begin position="771"/>
        <end position="835"/>
    </location>
</feature>
<dbReference type="Gene3D" id="1.10.3090.10">
    <property type="entry name" value="cca-adding enzyme, domain 2"/>
    <property type="match status" value="1"/>
</dbReference>
<dbReference type="GO" id="GO:0008081">
    <property type="term" value="F:phosphoric diester hydrolase activity"/>
    <property type="evidence" value="ECO:0007669"/>
    <property type="project" value="UniProtKB-UniRule"/>
</dbReference>
<dbReference type="HAMAP" id="MF_00277">
    <property type="entry name" value="PII_uridylyl_transf"/>
    <property type="match status" value="1"/>
</dbReference>
<keyword evidence="2 6" id="KW-0548">Nucleotidyltransferase</keyword>
<accession>A0A2D3WIS4</accession>
<proteinExistence type="inferred from homology"/>
<dbReference type="Gene3D" id="3.30.460.10">
    <property type="entry name" value="Beta Polymerase, domain 2"/>
    <property type="match status" value="1"/>
</dbReference>
<comment type="function">
    <text evidence="6">Modifies, by uridylylation and deuridylylation, the PII regulatory proteins (GlnB and homologs), in response to the nitrogen status of the cell that GlnD senses through the glutamine level. Under low glutamine levels, catalyzes the conversion of the PII proteins and UTP to PII-UMP and PPi, while under higher glutamine levels, GlnD hydrolyzes PII-UMP to PII and UMP (deuridylylation). Thus, controls uridylylation state and activity of the PII proteins, and plays an important role in the regulation of nitrogen metabolism.</text>
</comment>
<feature type="domain" description="HD" evidence="8">
    <location>
        <begin position="450"/>
        <end position="573"/>
    </location>
</feature>
<dbReference type="InterPro" id="IPR013546">
    <property type="entry name" value="PII_UdlTrfase/GS_AdlTrfase"/>
</dbReference>
<dbReference type="InterPro" id="IPR005105">
    <property type="entry name" value="GlnD_Uridyltrans_N"/>
</dbReference>
<dbReference type="GO" id="GO:0006808">
    <property type="term" value="P:regulation of nitrogen utilization"/>
    <property type="evidence" value="ECO:0007669"/>
    <property type="project" value="UniProtKB-UniRule"/>
</dbReference>
<dbReference type="InterPro" id="IPR002912">
    <property type="entry name" value="ACT_dom"/>
</dbReference>
<dbReference type="CDD" id="cd04873">
    <property type="entry name" value="ACT_UUR-ACR-like"/>
    <property type="match status" value="1"/>
</dbReference>
<organism evidence="9 10">
    <name type="scientific">Sulfuricurvum kujiense</name>
    <dbReference type="NCBI Taxonomy" id="148813"/>
    <lineage>
        <taxon>Bacteria</taxon>
        <taxon>Pseudomonadati</taxon>
        <taxon>Campylobacterota</taxon>
        <taxon>Epsilonproteobacteria</taxon>
        <taxon>Campylobacterales</taxon>
        <taxon>Sulfurimonadaceae</taxon>
        <taxon>Sulfuricurvum</taxon>
    </lineage>
</organism>
<evidence type="ECO:0000256" key="2">
    <source>
        <dbReference type="ARBA" id="ARBA00022695"/>
    </source>
</evidence>
<feature type="region of interest" description="Uridylyltransferase" evidence="6">
    <location>
        <begin position="1"/>
        <end position="339"/>
    </location>
</feature>
<dbReference type="Proteomes" id="UP000228859">
    <property type="component" value="Unassembled WGS sequence"/>
</dbReference>
<evidence type="ECO:0000259" key="8">
    <source>
        <dbReference type="PROSITE" id="PS51831"/>
    </source>
</evidence>
<dbReference type="GO" id="GO:0008773">
    <property type="term" value="F:[protein-PII] uridylyltransferase activity"/>
    <property type="evidence" value="ECO:0007669"/>
    <property type="project" value="UniProtKB-UniRule"/>
</dbReference>
<dbReference type="InterPro" id="IPR006674">
    <property type="entry name" value="HD_domain"/>
</dbReference>
<dbReference type="SUPFAM" id="SSF81593">
    <property type="entry name" value="Nucleotidyltransferase substrate binding subunit/domain"/>
    <property type="match status" value="1"/>
</dbReference>
<dbReference type="SUPFAM" id="SSF109604">
    <property type="entry name" value="HD-domain/PDEase-like"/>
    <property type="match status" value="1"/>
</dbReference>
<comment type="cofactor">
    <cofactor evidence="6">
        <name>Mg(2+)</name>
        <dbReference type="ChEBI" id="CHEBI:18420"/>
    </cofactor>
</comment>
<keyword evidence="3 6" id="KW-0378">Hydrolase</keyword>
<evidence type="ECO:0000256" key="4">
    <source>
        <dbReference type="ARBA" id="ARBA00022842"/>
    </source>
</evidence>
<dbReference type="RefSeq" id="WP_294896606.1">
    <property type="nucleotide sequence ID" value="NZ_DLUI01000103.1"/>
</dbReference>
<comment type="catalytic activity">
    <reaction evidence="6">
        <text>[protein-PII]-uridylyl-L-tyrosine + H2O = [protein-PII]-L-tyrosine + UMP + H(+)</text>
        <dbReference type="Rhea" id="RHEA:48600"/>
        <dbReference type="Rhea" id="RHEA-COMP:12147"/>
        <dbReference type="Rhea" id="RHEA-COMP:12148"/>
        <dbReference type="ChEBI" id="CHEBI:15377"/>
        <dbReference type="ChEBI" id="CHEBI:15378"/>
        <dbReference type="ChEBI" id="CHEBI:46858"/>
        <dbReference type="ChEBI" id="CHEBI:57865"/>
        <dbReference type="ChEBI" id="CHEBI:90602"/>
    </reaction>
</comment>
<comment type="catalytic activity">
    <reaction evidence="6">
        <text>[protein-PII]-L-tyrosine + UTP = [protein-PII]-uridylyl-L-tyrosine + diphosphate</text>
        <dbReference type="Rhea" id="RHEA:13673"/>
        <dbReference type="Rhea" id="RHEA-COMP:12147"/>
        <dbReference type="Rhea" id="RHEA-COMP:12148"/>
        <dbReference type="ChEBI" id="CHEBI:33019"/>
        <dbReference type="ChEBI" id="CHEBI:46398"/>
        <dbReference type="ChEBI" id="CHEBI:46858"/>
        <dbReference type="ChEBI" id="CHEBI:90602"/>
        <dbReference type="EC" id="2.7.7.59"/>
    </reaction>
</comment>
<comment type="caution">
    <text evidence="9">The sequence shown here is derived from an EMBL/GenBank/DDBJ whole genome shotgun (WGS) entry which is preliminary data.</text>
</comment>
<dbReference type="InterPro" id="IPR045865">
    <property type="entry name" value="ACT-like_dom_sf"/>
</dbReference>
<dbReference type="PIRSF" id="PIRSF006288">
    <property type="entry name" value="PII_uridyltransf"/>
    <property type="match status" value="1"/>
</dbReference>
<evidence type="ECO:0000259" key="7">
    <source>
        <dbReference type="PROSITE" id="PS51671"/>
    </source>
</evidence>
<dbReference type="Pfam" id="PF01966">
    <property type="entry name" value="HD"/>
    <property type="match status" value="1"/>
</dbReference>
<dbReference type="EC" id="3.1.4.-" evidence="6"/>
<dbReference type="CDD" id="cd05401">
    <property type="entry name" value="NT_GlnE_GlnD_like"/>
    <property type="match status" value="1"/>
</dbReference>
<dbReference type="SUPFAM" id="SSF81301">
    <property type="entry name" value="Nucleotidyltransferase"/>
    <property type="match status" value="1"/>
</dbReference>
<comment type="activity regulation">
    <text evidence="6">Uridylyltransferase (UTase) activity is inhibited by glutamine, while glutamine activates uridylyl-removing (UR) activity.</text>
</comment>
<gene>
    <name evidence="6" type="primary">glnD</name>
    <name evidence="9" type="ORF">CFH83_07250</name>
</gene>
<evidence type="ECO:0000256" key="1">
    <source>
        <dbReference type="ARBA" id="ARBA00022679"/>
    </source>
</evidence>
<dbReference type="InterPro" id="IPR043519">
    <property type="entry name" value="NT_sf"/>
</dbReference>
<dbReference type="Pfam" id="PF03445">
    <property type="entry name" value="DUF294"/>
    <property type="match status" value="1"/>
</dbReference>
<keyword evidence="1 6" id="KW-0808">Transferase</keyword>
<dbReference type="EMBL" id="DLUI01000103">
    <property type="protein sequence ID" value="DAB38176.1"/>
    <property type="molecule type" value="Genomic_DNA"/>
</dbReference>
<dbReference type="PROSITE" id="PS51831">
    <property type="entry name" value="HD"/>
    <property type="match status" value="1"/>
</dbReference>
<protein>
    <recommendedName>
        <fullName evidence="6">Bifunctional uridylyltransferase/uridylyl-removing enzyme</fullName>
        <shortName evidence="6">UTase/UR</shortName>
    </recommendedName>
    <alternativeName>
        <fullName evidence="6">Bifunctional [protein-PII] modification enzyme</fullName>
    </alternativeName>
    <alternativeName>
        <fullName evidence="6">Bifunctional nitrogen sensor protein</fullName>
    </alternativeName>
    <domain>
        <recommendedName>
            <fullName evidence="6">[Protein-PII] uridylyltransferase</fullName>
            <shortName evidence="6">PII uridylyltransferase</shortName>
            <shortName evidence="6">UTase</shortName>
            <ecNumber evidence="6">2.7.7.59</ecNumber>
        </recommendedName>
    </domain>
    <domain>
        <recommendedName>
            <fullName evidence="6">[Protein-PII]-UMP uridylyl-removing enzyme</fullName>
            <shortName evidence="6">UR</shortName>
            <ecNumber evidence="6">3.1.4.-</ecNumber>
        </recommendedName>
    </domain>
</protein>
<reference evidence="9 10" key="1">
    <citation type="journal article" date="2017" name="Front. Microbiol.">
        <title>Comparative Genomic Analysis of the Class Epsilonproteobacteria and Proposed Reclassification to Epsilonbacteraeota (phyl. nov.).</title>
        <authorList>
            <person name="Waite D.W."/>
            <person name="Vanwonterghem I."/>
            <person name="Rinke C."/>
            <person name="Parks D.H."/>
            <person name="Zhang Y."/>
            <person name="Takai K."/>
            <person name="Sievert S.M."/>
            <person name="Simon J."/>
            <person name="Campbell B.J."/>
            <person name="Hanson T.E."/>
            <person name="Woyke T."/>
            <person name="Klotz M.G."/>
            <person name="Hugenholtz P."/>
        </authorList>
    </citation>
    <scope>NUCLEOTIDE SEQUENCE [LARGE SCALE GENOMIC DNA]</scope>
    <source>
        <strain evidence="9">UBA12443</strain>
    </source>
</reference>
<keyword evidence="5 6" id="KW-0511">Multifunctional enzyme</keyword>
<comment type="domain">
    <text evidence="6">Has four distinct domains: an N-terminal nucleotidyltransferase (NT) domain responsible for UTase activity, a central HD domain that encodes UR activity, and two C-terminal ACT domains that seem to have a role in glutamine sensing.</text>
</comment>
<dbReference type="PANTHER" id="PTHR47320:SF1">
    <property type="entry name" value="BIFUNCTIONAL URIDYLYLTRANSFERASE_URIDYLYL-REMOVING ENZYME"/>
    <property type="match status" value="1"/>
</dbReference>
<dbReference type="EC" id="2.7.7.59" evidence="6"/>
<dbReference type="AlphaFoldDB" id="A0A2D3WIS4"/>
<evidence type="ECO:0000256" key="5">
    <source>
        <dbReference type="ARBA" id="ARBA00023268"/>
    </source>
</evidence>
<dbReference type="Pfam" id="PF08335">
    <property type="entry name" value="GlnD_UR_UTase"/>
    <property type="match status" value="1"/>
</dbReference>
<evidence type="ECO:0000313" key="9">
    <source>
        <dbReference type="EMBL" id="DAB38176.1"/>
    </source>
</evidence>
<name>A0A2D3WIS4_9BACT</name>
<evidence type="ECO:0000313" key="10">
    <source>
        <dbReference type="Proteomes" id="UP000228859"/>
    </source>
</evidence>
<comment type="similarity">
    <text evidence="6">Belongs to the GlnD family.</text>
</comment>
<dbReference type="SUPFAM" id="SSF55021">
    <property type="entry name" value="ACT-like"/>
    <property type="match status" value="1"/>
</dbReference>
<comment type="caution">
    <text evidence="6">Lacks conserved residue(s) required for the propagation of feature annotation.</text>
</comment>
<sequence>MSITERIEDLIDHNASDFEISKLFKTHISDYKNSLLELFERNQGKDFLVIHTKTLDSIISLMYKTVLRRMFGNYLPMRSSIPIAFIALGSYGREQLCVHSDIDLMIVYEKNDGYNTSAIIEKFLYLAWDAGLKLGHRVHDVNDLLSASREDITIKTAMMESRLIIGSPFTWSVTQNRLTAIRNDDPKSFILAKIEEANIRRLKFPFSMQPHIKEGVGGLRDSQLLYWIAKTIYGVNSLKELSGELFSDDHYREYRIALELLFRVRSALHLLSGKQQDQLVLDYMPRIAQMLGFSDEKRLVSRLLEAQWRINNFTQIYVKKMARLYLVDPTQLSALRSGRIHKGFYRVEGTLYASYNTPTPPIDTLLELLAGLEDREWVFDSSVLFHFTYVSIKHPLKVKTYTLLRKLFERQHFYVIVKLFYDAGILHHLIGAFKKVLHLPQFDGYHHFPVDLHSIKCIEALESIKDPYVEALYQPLSLSDKLLLKSVILLHDTGKGRKQDHSEVGAKLIVPFLKNFKLPTQQLERGSLLVRHHVLMSNVAYRENLYNEKTLYQFMSKIKTPENLTLLYILTYADINGVGEGTYTSFGANLLHELYEASLEIASQNDRITDAIKRVNKEKRLNHDPEFLQLSKIEQKKILSIESNLFFFKHTPADIVTLSKEAFKCQSFTYQLEIERGLVIHIFRRIPLNLGYLLGKLSYLDVASMDIFTLFDGIKYFKIEFLQRPLEGTMEQIQIIVEEAFDMSKKLALPKPIIKANEITLDCDHSIHYAQLNLNTTNQRGLLAYAVQCFDEAEINIATAKIHTNKNMARDHFLIEKQNRMCDNARKIIDKLVGE</sequence>
<dbReference type="InterPro" id="IPR010043">
    <property type="entry name" value="UTase/UR"/>
</dbReference>
<dbReference type="PROSITE" id="PS51671">
    <property type="entry name" value="ACT"/>
    <property type="match status" value="1"/>
</dbReference>